<dbReference type="EMBL" id="JAUSUP010000002">
    <property type="protein sequence ID" value="MDQ0351379.1"/>
    <property type="molecule type" value="Genomic_DNA"/>
</dbReference>
<dbReference type="InterPro" id="IPR026369">
    <property type="entry name" value="CxxC_20_CxxC"/>
</dbReference>
<accession>A0ABU0DSF6</accession>
<keyword evidence="1" id="KW-0472">Membrane</keyword>
<proteinExistence type="predicted"/>
<evidence type="ECO:0000313" key="2">
    <source>
        <dbReference type="EMBL" id="MDQ0351379.1"/>
    </source>
</evidence>
<dbReference type="Proteomes" id="UP001236723">
    <property type="component" value="Unassembled WGS sequence"/>
</dbReference>
<sequence>MPTCQNCSTTWTMKETMKSSSVLGIRMTCPHCGAAQYVSKQTRKNFSLAVFFVMLLNLLIPFGISPWYVFGSYLVFFPFLFYTYYKHMKLSNEEEPLF</sequence>
<gene>
    <name evidence="2" type="ORF">J2R98_001193</name>
</gene>
<protein>
    <submittedName>
        <fullName evidence="2">CXXC-20-CXXC protein</fullName>
    </submittedName>
</protein>
<evidence type="ECO:0000256" key="1">
    <source>
        <dbReference type="SAM" id="Phobius"/>
    </source>
</evidence>
<keyword evidence="1" id="KW-0812">Transmembrane</keyword>
<organism evidence="2 3">
    <name type="scientific">Alkalibacillus filiformis</name>
    <dbReference type="NCBI Taxonomy" id="200990"/>
    <lineage>
        <taxon>Bacteria</taxon>
        <taxon>Bacillati</taxon>
        <taxon>Bacillota</taxon>
        <taxon>Bacilli</taxon>
        <taxon>Bacillales</taxon>
        <taxon>Bacillaceae</taxon>
        <taxon>Alkalibacillus</taxon>
    </lineage>
</organism>
<reference evidence="2 3" key="1">
    <citation type="submission" date="2023-07" db="EMBL/GenBank/DDBJ databases">
        <title>Genomic Encyclopedia of Type Strains, Phase IV (KMG-IV): sequencing the most valuable type-strain genomes for metagenomic binning, comparative biology and taxonomic classification.</title>
        <authorList>
            <person name="Goeker M."/>
        </authorList>
    </citation>
    <scope>NUCLEOTIDE SEQUENCE [LARGE SCALE GENOMIC DNA]</scope>
    <source>
        <strain evidence="2 3">DSM 15448</strain>
    </source>
</reference>
<feature type="transmembrane region" description="Helical" evidence="1">
    <location>
        <begin position="46"/>
        <end position="62"/>
    </location>
</feature>
<evidence type="ECO:0000313" key="3">
    <source>
        <dbReference type="Proteomes" id="UP001236723"/>
    </source>
</evidence>
<comment type="caution">
    <text evidence="2">The sequence shown here is derived from an EMBL/GenBank/DDBJ whole genome shotgun (WGS) entry which is preliminary data.</text>
</comment>
<dbReference type="RefSeq" id="WP_307067061.1">
    <property type="nucleotide sequence ID" value="NZ_JAUSUP010000002.1"/>
</dbReference>
<keyword evidence="3" id="KW-1185">Reference proteome</keyword>
<name>A0ABU0DSF6_9BACI</name>
<dbReference type="NCBIfam" id="TIGR04104">
    <property type="entry name" value="cxxc_20_cxxc"/>
    <property type="match status" value="1"/>
</dbReference>
<keyword evidence="1" id="KW-1133">Transmembrane helix</keyword>